<name>U2ZLW9_AQUA1</name>
<dbReference type="eggNOG" id="COG0175">
    <property type="taxonomic scope" value="Bacteria"/>
</dbReference>
<evidence type="ECO:0000313" key="1">
    <source>
        <dbReference type="EMBL" id="GAD62062.1"/>
    </source>
</evidence>
<proteinExistence type="predicted"/>
<organism evidence="1 2">
    <name type="scientific">Aquipseudomonas alcaligenes (strain ATCC 14909 / DSM 50342 / CCUG 1425 / JCM 20561 / NBRC 14159 / NCIMB 9945 / NCTC 10367 / 1577)</name>
    <name type="common">Pseudomonas alcaligenes</name>
    <dbReference type="NCBI Taxonomy" id="1215092"/>
    <lineage>
        <taxon>Bacteria</taxon>
        <taxon>Pseudomonadati</taxon>
        <taxon>Pseudomonadota</taxon>
        <taxon>Gammaproteobacteria</taxon>
        <taxon>Pseudomonadales</taxon>
        <taxon>Pseudomonadaceae</taxon>
        <taxon>Aquipseudomonas</taxon>
    </lineage>
</organism>
<reference evidence="1" key="1">
    <citation type="submission" date="2024-09" db="EMBL/GenBank/DDBJ databases">
        <title>Whole genome shotgun sequence of Pseudomonas alcaligenes NBRC 14159.</title>
        <authorList>
            <person name="Yoshida I."/>
            <person name="Hosoyama A."/>
            <person name="Tsuchikane K."/>
            <person name="Noguchi M."/>
            <person name="Hirakata S."/>
            <person name="Ando Y."/>
            <person name="Ohji S."/>
            <person name="Yamazoe A."/>
            <person name="Yamazaki S."/>
            <person name="Fujita N."/>
        </authorList>
    </citation>
    <scope>NUCLEOTIDE SEQUENCE</scope>
    <source>
        <strain evidence="1">NBRC 14159</strain>
    </source>
</reference>
<dbReference type="EMBL" id="BATI01000009">
    <property type="protein sequence ID" value="GAD62062.1"/>
    <property type="molecule type" value="Genomic_DNA"/>
</dbReference>
<protein>
    <submittedName>
        <fullName evidence="1">Uncharacterized protein</fullName>
    </submittedName>
</protein>
<evidence type="ECO:0000313" key="2">
    <source>
        <dbReference type="Proteomes" id="UP000016560"/>
    </source>
</evidence>
<accession>U2ZLW9</accession>
<keyword evidence="2" id="KW-1185">Reference proteome</keyword>
<sequence length="150" mass="16550">MISQPDIIRPESRIVVQFSCGAASAVAGKLALAQYGATHDVQFINAFLANEHIDNRRFLADCQTWLNRQITAEGWTPAHDDLYCAAELPRAAAAYILNGANDEAPAIWPFASKWWKPRDARSNYVRAGALILAEVERLDRAAAASQEQQP</sequence>
<comment type="caution">
    <text evidence="1">The sequence shown here is derived from an EMBL/GenBank/DDBJ whole genome shotgun (WGS) entry which is preliminary data.</text>
</comment>
<dbReference type="Proteomes" id="UP000016560">
    <property type="component" value="Unassembled WGS sequence"/>
</dbReference>
<dbReference type="RefSeq" id="WP_021700152.1">
    <property type="nucleotide sequence ID" value="NZ_BATI01000009.1"/>
</dbReference>
<dbReference type="AlphaFoldDB" id="U2ZLW9"/>
<gene>
    <name evidence="1" type="ORF">PA6_009_00680</name>
</gene>